<accession>A0ABV6HB72</accession>
<dbReference type="Pfam" id="PF00092">
    <property type="entry name" value="VWA"/>
    <property type="match status" value="1"/>
</dbReference>
<dbReference type="PANTHER" id="PTHR10579">
    <property type="entry name" value="CALCIUM-ACTIVATED CHLORIDE CHANNEL REGULATOR"/>
    <property type="match status" value="1"/>
</dbReference>
<evidence type="ECO:0000313" key="2">
    <source>
        <dbReference type="EMBL" id="MFC0315847.1"/>
    </source>
</evidence>
<dbReference type="PROSITE" id="PS51257">
    <property type="entry name" value="PROKAR_LIPOPROTEIN"/>
    <property type="match status" value="1"/>
</dbReference>
<dbReference type="InterPro" id="IPR036465">
    <property type="entry name" value="vWFA_dom_sf"/>
</dbReference>
<sequence length="561" mass="57821">MKALARNHLLPFVILVAVASLILAGCSRSVPGEPQKMPPAAAGETKAVPTVVVLDASESMQTADAPGPRIEAARSAVTALADSLPEGTDFGVVAFGSTKPVSVGPEQACTDVTTAVPLGPLNKAQLRTTLDGLAPQGFTPIGSALQAAADQLPESGAGSIVLVSDGASTCAPDPCETAARIHQDRPDITISAVGFRTDDSGLECIADEGGGLFVTADNAAQLTARLAAAQNAQVAALRLSPTSRHGIEIGQSLAEIRRSHPDFPASGRTDGKRVIYVYVDCTYVFEDEALVEIGPGDPPGSAGTTIDGVTKGTPGTRAVELYGQPVQDSDGVAIFTADQAAGTAYRIGYTGGDSIDTATVTTVVLCRCLPGTGGSTSGGPEANRVVAVDKSGNPINGFTRGKVNPIPYEAEYCRPGVGAITKGVYFCGAGASAVPNCWPAGGKKMLCAFSPTQKELIEITLTGTLPDDGPKDDPMPWTLTLADGTECLQKFAGAWDMPPPGFSDAYSCKATNSGDYKFVYLRTNSAELFDKSGDAWKVWFGNNKSAPQQVAVAEVTYSAAE</sequence>
<dbReference type="SMART" id="SM00327">
    <property type="entry name" value="VWA"/>
    <property type="match status" value="1"/>
</dbReference>
<evidence type="ECO:0000259" key="1">
    <source>
        <dbReference type="PROSITE" id="PS50234"/>
    </source>
</evidence>
<comment type="caution">
    <text evidence="2">The sequence shown here is derived from an EMBL/GenBank/DDBJ whole genome shotgun (WGS) entry which is preliminary data.</text>
</comment>
<dbReference type="Gene3D" id="3.40.50.410">
    <property type="entry name" value="von Willebrand factor, type A domain"/>
    <property type="match status" value="1"/>
</dbReference>
<dbReference type="PANTHER" id="PTHR10579:SF43">
    <property type="entry name" value="ZINC FINGER (C3HC4-TYPE RING FINGER) FAMILY PROTEIN"/>
    <property type="match status" value="1"/>
</dbReference>
<dbReference type="InterPro" id="IPR051266">
    <property type="entry name" value="CLCR"/>
</dbReference>
<proteinExistence type="predicted"/>
<protein>
    <submittedName>
        <fullName evidence="2">VWA domain-containing protein</fullName>
    </submittedName>
</protein>
<feature type="domain" description="VWFA" evidence="1">
    <location>
        <begin position="49"/>
        <end position="229"/>
    </location>
</feature>
<dbReference type="EMBL" id="JBHLWV010000023">
    <property type="protein sequence ID" value="MFC0315847.1"/>
    <property type="molecule type" value="Genomic_DNA"/>
</dbReference>
<organism evidence="2 3">
    <name type="scientific">Gordonia phosphorivorans</name>
    <dbReference type="NCBI Taxonomy" id="1056982"/>
    <lineage>
        <taxon>Bacteria</taxon>
        <taxon>Bacillati</taxon>
        <taxon>Actinomycetota</taxon>
        <taxon>Actinomycetes</taxon>
        <taxon>Mycobacteriales</taxon>
        <taxon>Gordoniaceae</taxon>
        <taxon>Gordonia</taxon>
    </lineage>
</organism>
<reference evidence="2 3" key="1">
    <citation type="submission" date="2024-09" db="EMBL/GenBank/DDBJ databases">
        <authorList>
            <person name="Sun Q."/>
            <person name="Mori K."/>
        </authorList>
    </citation>
    <scope>NUCLEOTIDE SEQUENCE [LARGE SCALE GENOMIC DNA]</scope>
    <source>
        <strain evidence="2 3">CCM 7957</strain>
    </source>
</reference>
<dbReference type="RefSeq" id="WP_382364947.1">
    <property type="nucleotide sequence ID" value="NZ_JBHLWV010000023.1"/>
</dbReference>
<dbReference type="Proteomes" id="UP001589783">
    <property type="component" value="Unassembled WGS sequence"/>
</dbReference>
<dbReference type="SUPFAM" id="SSF53300">
    <property type="entry name" value="vWA-like"/>
    <property type="match status" value="1"/>
</dbReference>
<gene>
    <name evidence="2" type="ORF">ACFFJD_13400</name>
</gene>
<dbReference type="PROSITE" id="PS50234">
    <property type="entry name" value="VWFA"/>
    <property type="match status" value="1"/>
</dbReference>
<evidence type="ECO:0000313" key="3">
    <source>
        <dbReference type="Proteomes" id="UP001589783"/>
    </source>
</evidence>
<dbReference type="InterPro" id="IPR002035">
    <property type="entry name" value="VWF_A"/>
</dbReference>
<name>A0ABV6HB72_9ACTN</name>
<keyword evidence="3" id="KW-1185">Reference proteome</keyword>